<dbReference type="InterPro" id="IPR008322">
    <property type="entry name" value="UPF0261"/>
</dbReference>
<dbReference type="InterPro" id="IPR056778">
    <property type="entry name" value="UPF0261_C"/>
</dbReference>
<dbReference type="CDD" id="cd15488">
    <property type="entry name" value="Tm-1-like"/>
    <property type="match status" value="1"/>
</dbReference>
<dbReference type="Gene3D" id="3.40.50.12030">
    <property type="entry name" value="Uncharacterised protein family UPF0261, NC domain"/>
    <property type="match status" value="1"/>
</dbReference>
<feature type="domain" description="UPF0261" evidence="2">
    <location>
        <begin position="184"/>
        <end position="400"/>
    </location>
</feature>
<name>A0A0C2J881_9ACTN</name>
<reference evidence="4" key="1">
    <citation type="journal article" date="2015" name="Chem. Biol.">
        <title>Structure, bioactivity, and resistance mechanism of streptomonomicin, an unusual lasso Peptide from an understudied halophilic actinomycete.</title>
        <authorList>
            <person name="Metelev M."/>
            <person name="Tietz J.I."/>
            <person name="Melby J.O."/>
            <person name="Blair P.M."/>
            <person name="Zhu L."/>
            <person name="Livnat I."/>
            <person name="Severinov K."/>
            <person name="Mitchell D.A."/>
        </authorList>
    </citation>
    <scope>NUCLEOTIDE SEQUENCE [LARGE SCALE GENOMIC DNA]</scope>
    <source>
        <strain evidence="4">YIM 90003</strain>
    </source>
</reference>
<accession>A0A0C2J881</accession>
<organism evidence="3 4">
    <name type="scientific">Streptomonospora alba</name>
    <dbReference type="NCBI Taxonomy" id="183763"/>
    <lineage>
        <taxon>Bacteria</taxon>
        <taxon>Bacillati</taxon>
        <taxon>Actinomycetota</taxon>
        <taxon>Actinomycetes</taxon>
        <taxon>Streptosporangiales</taxon>
        <taxon>Nocardiopsidaceae</taxon>
        <taxon>Streptomonospora</taxon>
    </lineage>
</organism>
<feature type="domain" description="UPF0261" evidence="1">
    <location>
        <begin position="3"/>
        <end position="177"/>
    </location>
</feature>
<dbReference type="AlphaFoldDB" id="A0A0C2J881"/>
<dbReference type="NCBIfam" id="NF002674">
    <property type="entry name" value="PRK02399.1-2"/>
    <property type="match status" value="1"/>
</dbReference>
<dbReference type="PANTHER" id="PTHR31862:SF1">
    <property type="entry name" value="UPF0261 DOMAIN PROTEIN (AFU_ORTHOLOGUE AFUA_1G10120)"/>
    <property type="match status" value="1"/>
</dbReference>
<comment type="caution">
    <text evidence="3">The sequence shown here is derived from an EMBL/GenBank/DDBJ whole genome shotgun (WGS) entry which is preliminary data.</text>
</comment>
<sequence>MAPTVALLGTLDTKGAEYEFLRQRLAAAGCTPLLIDCGVYPPEGATPDIPAEQVAQAAGAAVERLREAADRGAAVARMAEGAAATLRELSEAGRVQAVLAVGGSGGTAIAAQAMAALPIGMPKLIVSTVASGDTRPYVGARDVTMMYSVVDIAGINRISARILANAAAAAAGMAGAAEPRVPPRPLVGTSMFGVTTPSVTAARENLERSGFEVLVFHATGTGGQSLEALAADGYLAGVLDITTTELADELVGGVMSAGSDRLRVAGRHGLPQVVSVGAVDMVNFAAPDTVPAAFADRVFYHHNPNVTLMRTTAQECTEIARRIADRLNGAAGPVSLYLPLGGVSALSVAGGPFHDAEADTALFATLRERIDPARVELHELDTDVNDPRFAAAMTDRLTALVQEHQQ</sequence>
<gene>
    <name evidence="3" type="ORF">LP52_17730</name>
</gene>
<dbReference type="InterPro" id="IPR044122">
    <property type="entry name" value="UPF0261_N"/>
</dbReference>
<dbReference type="PIRSF" id="PIRSF033271">
    <property type="entry name" value="UCP033271"/>
    <property type="match status" value="1"/>
</dbReference>
<dbReference type="EMBL" id="JROO01000033">
    <property type="protein sequence ID" value="KIH97671.1"/>
    <property type="molecule type" value="Genomic_DNA"/>
</dbReference>
<dbReference type="Pfam" id="PF23189">
    <property type="entry name" value="UPF0261_C"/>
    <property type="match status" value="1"/>
</dbReference>
<dbReference type="RefSeq" id="WP_040275127.1">
    <property type="nucleotide sequence ID" value="NZ_JROO01000033.1"/>
</dbReference>
<proteinExistence type="predicted"/>
<dbReference type="PANTHER" id="PTHR31862">
    <property type="entry name" value="UPF0261 DOMAIN PROTEIN (AFU_ORTHOLOGUE AFUA_1G10120)"/>
    <property type="match status" value="1"/>
</dbReference>
<dbReference type="Proteomes" id="UP000031675">
    <property type="component" value="Unassembled WGS sequence"/>
</dbReference>
<evidence type="ECO:0000259" key="2">
    <source>
        <dbReference type="Pfam" id="PF23189"/>
    </source>
</evidence>
<evidence type="ECO:0000313" key="4">
    <source>
        <dbReference type="Proteomes" id="UP000031675"/>
    </source>
</evidence>
<evidence type="ECO:0000313" key="3">
    <source>
        <dbReference type="EMBL" id="KIH97671.1"/>
    </source>
</evidence>
<dbReference type="STRING" id="183763.LP52_17730"/>
<dbReference type="InterPro" id="IPR051353">
    <property type="entry name" value="Tobamovirus_resist_UPF0261"/>
</dbReference>
<dbReference type="Gene3D" id="3.40.50.12020">
    <property type="entry name" value="Uncharacterised protein family UPF0261, NN domain"/>
    <property type="match status" value="1"/>
</dbReference>
<dbReference type="Pfam" id="PF06792">
    <property type="entry name" value="UPF0261"/>
    <property type="match status" value="1"/>
</dbReference>
<keyword evidence="4" id="KW-1185">Reference proteome</keyword>
<evidence type="ECO:0000259" key="1">
    <source>
        <dbReference type="Pfam" id="PF06792"/>
    </source>
</evidence>
<dbReference type="OrthoDB" id="9776369at2"/>
<protein>
    <submittedName>
        <fullName evidence="3">Uncharacterized protein</fullName>
    </submittedName>
</protein>